<protein>
    <submittedName>
        <fullName evidence="1">Uncharacterized protein</fullName>
    </submittedName>
</protein>
<name>A0A2M9YNF2_9LEPT</name>
<evidence type="ECO:0000313" key="1">
    <source>
        <dbReference type="EMBL" id="PJZ53000.1"/>
    </source>
</evidence>
<dbReference type="EMBL" id="NPDV01000009">
    <property type="protein sequence ID" value="PJZ53000.1"/>
    <property type="molecule type" value="Genomic_DNA"/>
</dbReference>
<dbReference type="AlphaFoldDB" id="A0A2M9YNF2"/>
<accession>A0A2M9YNF2</accession>
<gene>
    <name evidence="1" type="ORF">CH380_11275</name>
</gene>
<proteinExistence type="predicted"/>
<comment type="caution">
    <text evidence="1">The sequence shown here is derived from an EMBL/GenBank/DDBJ whole genome shotgun (WGS) entry which is preliminary data.</text>
</comment>
<evidence type="ECO:0000313" key="2">
    <source>
        <dbReference type="Proteomes" id="UP000232188"/>
    </source>
</evidence>
<sequence>MRSISALEKREDRGRSSFCSSASCFTVRSVRNQKNKLGEKEFQMKERICSDSESAAYPVTPEIFVGD</sequence>
<reference evidence="1 2" key="1">
    <citation type="submission" date="2017-07" db="EMBL/GenBank/DDBJ databases">
        <title>Leptospira spp. isolated from tropical soils.</title>
        <authorList>
            <person name="Thibeaux R."/>
            <person name="Iraola G."/>
            <person name="Ferres I."/>
            <person name="Bierque E."/>
            <person name="Girault D."/>
            <person name="Soupe-Gilbert M.-E."/>
            <person name="Picardeau M."/>
            <person name="Goarant C."/>
        </authorList>
    </citation>
    <scope>NUCLEOTIDE SEQUENCE [LARGE SCALE GENOMIC DNA]</scope>
    <source>
        <strain evidence="1 2">FH2-B-C1</strain>
    </source>
</reference>
<organism evidence="1 2">
    <name type="scientific">Leptospira adleri</name>
    <dbReference type="NCBI Taxonomy" id="2023186"/>
    <lineage>
        <taxon>Bacteria</taxon>
        <taxon>Pseudomonadati</taxon>
        <taxon>Spirochaetota</taxon>
        <taxon>Spirochaetia</taxon>
        <taxon>Leptospirales</taxon>
        <taxon>Leptospiraceae</taxon>
        <taxon>Leptospira</taxon>
    </lineage>
</organism>
<dbReference type="Proteomes" id="UP000232188">
    <property type="component" value="Unassembled WGS sequence"/>
</dbReference>